<dbReference type="EMBL" id="AGNL01034049">
    <property type="protein sequence ID" value="EJK55426.1"/>
    <property type="molecule type" value="Genomic_DNA"/>
</dbReference>
<dbReference type="Proteomes" id="UP000266841">
    <property type="component" value="Unassembled WGS sequence"/>
</dbReference>
<protein>
    <submittedName>
        <fullName evidence="2">Uncharacterized protein</fullName>
    </submittedName>
</protein>
<reference evidence="2 3" key="1">
    <citation type="journal article" date="2012" name="Genome Biol.">
        <title>Genome and low-iron response of an oceanic diatom adapted to chronic iron limitation.</title>
        <authorList>
            <person name="Lommer M."/>
            <person name="Specht M."/>
            <person name="Roy A.S."/>
            <person name="Kraemer L."/>
            <person name="Andreson R."/>
            <person name="Gutowska M.A."/>
            <person name="Wolf J."/>
            <person name="Bergner S.V."/>
            <person name="Schilhabel M.B."/>
            <person name="Klostermeier U.C."/>
            <person name="Beiko R.G."/>
            <person name="Rosenstiel P."/>
            <person name="Hippler M."/>
            <person name="Laroche J."/>
        </authorList>
    </citation>
    <scope>NUCLEOTIDE SEQUENCE [LARGE SCALE GENOMIC DNA]</scope>
    <source>
        <strain evidence="2 3">CCMP1005</strain>
    </source>
</reference>
<keyword evidence="3" id="KW-1185">Reference proteome</keyword>
<organism evidence="2 3">
    <name type="scientific">Thalassiosira oceanica</name>
    <name type="common">Marine diatom</name>
    <dbReference type="NCBI Taxonomy" id="159749"/>
    <lineage>
        <taxon>Eukaryota</taxon>
        <taxon>Sar</taxon>
        <taxon>Stramenopiles</taxon>
        <taxon>Ochrophyta</taxon>
        <taxon>Bacillariophyta</taxon>
        <taxon>Coscinodiscophyceae</taxon>
        <taxon>Thalassiosirophycidae</taxon>
        <taxon>Thalassiosirales</taxon>
        <taxon>Thalassiosiraceae</taxon>
        <taxon>Thalassiosira</taxon>
    </lineage>
</organism>
<sequence>GRWGTSPRGGGRRRLRGQAEPRGERRAVGPGRGQLPDPPAAHRGQVGARVRAGPVVDLPGRGPLPPEGTRLAPRRGLAVGMGPVRPFHRRDHVPGLPRQSVRRVRRAGFQAESLDLAAERGREKPPGETAGPGGDDDGGDPPAIALVRRLSLRNQTLCIAGDSIDKQLYAALHRLLVRQGNLPGRHGYTVKTSGRIVEVNYTAISPTLGWVKGWMVMNDIPERTFTVWGPEGEVFGATVRFIKTYAWTPWNTLFMDECGIITLNLGLHYKATGSMTEHYYGGNNRLENDMTASLSYLADFVSTRPNRQVVWRRTFHRRHDVLRSTPRARQRRPHPELQQGVRARLLGELQRRRPGLHAVSEAARQNLHPASEGHRHKVGLPIPFREQPHRPAGQVRGERRVQRQGAQVGHRGPLRRAALAR</sequence>
<gene>
    <name evidence="2" type="ORF">THAOC_24843</name>
</gene>
<comment type="caution">
    <text evidence="2">The sequence shown here is derived from an EMBL/GenBank/DDBJ whole genome shotgun (WGS) entry which is preliminary data.</text>
</comment>
<feature type="region of interest" description="Disordered" evidence="1">
    <location>
        <begin position="82"/>
        <end position="101"/>
    </location>
</feature>
<dbReference type="AlphaFoldDB" id="K0S330"/>
<feature type="compositionally biased region" description="Basic and acidic residues" evidence="1">
    <location>
        <begin position="117"/>
        <end position="126"/>
    </location>
</feature>
<feature type="region of interest" description="Disordered" evidence="1">
    <location>
        <begin position="1"/>
        <end position="74"/>
    </location>
</feature>
<evidence type="ECO:0000313" key="3">
    <source>
        <dbReference type="Proteomes" id="UP000266841"/>
    </source>
</evidence>
<name>K0S330_THAOC</name>
<feature type="region of interest" description="Disordered" evidence="1">
    <location>
        <begin position="112"/>
        <end position="143"/>
    </location>
</feature>
<feature type="non-terminal residue" evidence="2">
    <location>
        <position position="1"/>
    </location>
</feature>
<proteinExistence type="predicted"/>
<accession>K0S330</accession>
<evidence type="ECO:0000313" key="2">
    <source>
        <dbReference type="EMBL" id="EJK55426.1"/>
    </source>
</evidence>
<feature type="region of interest" description="Disordered" evidence="1">
    <location>
        <begin position="365"/>
        <end position="421"/>
    </location>
</feature>
<feature type="compositionally biased region" description="Basic and acidic residues" evidence="1">
    <location>
        <begin position="17"/>
        <end position="27"/>
    </location>
</feature>
<evidence type="ECO:0000256" key="1">
    <source>
        <dbReference type="SAM" id="MobiDB-lite"/>
    </source>
</evidence>